<proteinExistence type="predicted"/>
<keyword evidence="3 7" id="KW-0732">Signal</keyword>
<feature type="domain" description="PpiC" evidence="8">
    <location>
        <begin position="190"/>
        <end position="275"/>
    </location>
</feature>
<reference evidence="9 10" key="1">
    <citation type="submission" date="2021-01" db="EMBL/GenBank/DDBJ databases">
        <title>Tumebacillus sp. strain ITR2 16S ribosomal RNA gene Genome sequencing and assembly.</title>
        <authorList>
            <person name="Kang M."/>
        </authorList>
    </citation>
    <scope>NUCLEOTIDE SEQUENCE [LARGE SCALE GENOMIC DNA]</scope>
    <source>
        <strain evidence="9 10">ITR2</strain>
    </source>
</reference>
<evidence type="ECO:0000256" key="7">
    <source>
        <dbReference type="SAM" id="SignalP"/>
    </source>
</evidence>
<evidence type="ECO:0000256" key="4">
    <source>
        <dbReference type="ARBA" id="ARBA00023110"/>
    </source>
</evidence>
<dbReference type="InterPro" id="IPR027304">
    <property type="entry name" value="Trigger_fact/SurA_dom_sf"/>
</dbReference>
<evidence type="ECO:0000256" key="3">
    <source>
        <dbReference type="ARBA" id="ARBA00022729"/>
    </source>
</evidence>
<dbReference type="SUPFAM" id="SSF54534">
    <property type="entry name" value="FKBP-like"/>
    <property type="match status" value="1"/>
</dbReference>
<comment type="caution">
    <text evidence="9">The sequence shown here is derived from an EMBL/GenBank/DDBJ whole genome shotgun (WGS) entry which is preliminary data.</text>
</comment>
<dbReference type="InterPro" id="IPR050245">
    <property type="entry name" value="PrsA_foldase"/>
</dbReference>
<dbReference type="InterPro" id="IPR046357">
    <property type="entry name" value="PPIase_dom_sf"/>
</dbReference>
<dbReference type="InterPro" id="IPR000297">
    <property type="entry name" value="PPIase_PpiC"/>
</dbReference>
<dbReference type="Gene3D" id="3.10.50.40">
    <property type="match status" value="1"/>
</dbReference>
<sequence>MSRPKQPKQPTRRKKRLWLAIPTVLLLVAALLPATGCNTDSGVVATYSGGQVLQSEFEKQFHFQRSLLLPTYQESDDNKKSFLTEYITLHKILVDEAKKAGVKIDESSVSGDIEQYKDQVTDMVFNGDRTKFDAEMKQYKLTDDDIKQLVLDDYYLREYKQVKTKDVHVTPDEVKAYFEHDPSLFMTGTVSHILVATVEQAKQIKDRLAKGEDFATIAKASSLDPTAKLNGGTMADVTFDSFEDDFRQAAGKATVGQITDPVHTAYGWHILRVDKRNSPTLADVQKDAEQKALADKQNAAWQAYYEQTEQNAGIQITLPK</sequence>
<dbReference type="GO" id="GO:0016853">
    <property type="term" value="F:isomerase activity"/>
    <property type="evidence" value="ECO:0007669"/>
    <property type="project" value="UniProtKB-KW"/>
</dbReference>
<evidence type="ECO:0000256" key="2">
    <source>
        <dbReference type="ARBA" id="ARBA00013194"/>
    </source>
</evidence>
<dbReference type="RefSeq" id="WP_201638097.1">
    <property type="nucleotide sequence ID" value="NZ_JAEQNB010000008.1"/>
</dbReference>
<keyword evidence="5 6" id="KW-0413">Isomerase</keyword>
<accession>A0ABS1JFR8</accession>
<organism evidence="9 10">
    <name type="scientific">Tumebacillus amylolyticus</name>
    <dbReference type="NCBI Taxonomy" id="2801339"/>
    <lineage>
        <taxon>Bacteria</taxon>
        <taxon>Bacillati</taxon>
        <taxon>Bacillota</taxon>
        <taxon>Bacilli</taxon>
        <taxon>Bacillales</taxon>
        <taxon>Alicyclobacillaceae</taxon>
        <taxon>Tumebacillus</taxon>
    </lineage>
</organism>
<evidence type="ECO:0000256" key="1">
    <source>
        <dbReference type="ARBA" id="ARBA00000971"/>
    </source>
</evidence>
<keyword evidence="10" id="KW-1185">Reference proteome</keyword>
<dbReference type="PANTHER" id="PTHR47245:SF1">
    <property type="entry name" value="FOLDASE PROTEIN PRSA"/>
    <property type="match status" value="1"/>
</dbReference>
<evidence type="ECO:0000313" key="9">
    <source>
        <dbReference type="EMBL" id="MBL0389103.1"/>
    </source>
</evidence>
<dbReference type="EMBL" id="JAEQNB010000008">
    <property type="protein sequence ID" value="MBL0389103.1"/>
    <property type="molecule type" value="Genomic_DNA"/>
</dbReference>
<name>A0ABS1JFR8_9BACL</name>
<protein>
    <recommendedName>
        <fullName evidence="2">peptidylprolyl isomerase</fullName>
        <ecNumber evidence="2">5.2.1.8</ecNumber>
    </recommendedName>
</protein>
<evidence type="ECO:0000256" key="6">
    <source>
        <dbReference type="PROSITE-ProRule" id="PRU00278"/>
    </source>
</evidence>
<dbReference type="PROSITE" id="PS50198">
    <property type="entry name" value="PPIC_PPIASE_2"/>
    <property type="match status" value="1"/>
</dbReference>
<dbReference type="Proteomes" id="UP000602284">
    <property type="component" value="Unassembled WGS sequence"/>
</dbReference>
<feature type="chain" id="PRO_5046306506" description="peptidylprolyl isomerase" evidence="7">
    <location>
        <begin position="35"/>
        <end position="320"/>
    </location>
</feature>
<dbReference type="PANTHER" id="PTHR47245">
    <property type="entry name" value="PEPTIDYLPROLYL ISOMERASE"/>
    <property type="match status" value="1"/>
</dbReference>
<feature type="signal peptide" evidence="7">
    <location>
        <begin position="1"/>
        <end position="34"/>
    </location>
</feature>
<evidence type="ECO:0000256" key="5">
    <source>
        <dbReference type="ARBA" id="ARBA00023235"/>
    </source>
</evidence>
<keyword evidence="4 6" id="KW-0697">Rotamase</keyword>
<dbReference type="EC" id="5.2.1.8" evidence="2"/>
<evidence type="ECO:0000313" key="10">
    <source>
        <dbReference type="Proteomes" id="UP000602284"/>
    </source>
</evidence>
<dbReference type="SUPFAM" id="SSF109998">
    <property type="entry name" value="Triger factor/SurA peptide-binding domain-like"/>
    <property type="match status" value="1"/>
</dbReference>
<comment type="catalytic activity">
    <reaction evidence="1">
        <text>[protein]-peptidylproline (omega=180) = [protein]-peptidylproline (omega=0)</text>
        <dbReference type="Rhea" id="RHEA:16237"/>
        <dbReference type="Rhea" id="RHEA-COMP:10747"/>
        <dbReference type="Rhea" id="RHEA-COMP:10748"/>
        <dbReference type="ChEBI" id="CHEBI:83833"/>
        <dbReference type="ChEBI" id="CHEBI:83834"/>
        <dbReference type="EC" id="5.2.1.8"/>
    </reaction>
</comment>
<evidence type="ECO:0000259" key="8">
    <source>
        <dbReference type="PROSITE" id="PS50198"/>
    </source>
</evidence>
<dbReference type="Pfam" id="PF00639">
    <property type="entry name" value="Rotamase"/>
    <property type="match status" value="1"/>
</dbReference>
<gene>
    <name evidence="9" type="ORF">JJB07_21140</name>
</gene>